<organism evidence="2 3">
    <name type="scientific">Pseudonocardia cypriaca</name>
    <dbReference type="NCBI Taxonomy" id="882449"/>
    <lineage>
        <taxon>Bacteria</taxon>
        <taxon>Bacillati</taxon>
        <taxon>Actinomycetota</taxon>
        <taxon>Actinomycetes</taxon>
        <taxon>Pseudonocardiales</taxon>
        <taxon>Pseudonocardiaceae</taxon>
        <taxon>Pseudonocardia</taxon>
    </lineage>
</organism>
<gene>
    <name evidence="2" type="ORF">FB388_3259</name>
</gene>
<sequence>MSIPVRGYPSGMANPTTALPTAPETATIDTVVGQLRALEQLTRTEAHIARVRLGQARTEAVRRELEQNGTNSVRRAERIERALRDLNAPPDVVTPTIGRVVALVKTALEQVQAIDEALLSDLTLEHQLLDRSRYLRVLAQVAGLEAVERLAGDLVDAHTATVEWLTTVLAEEALGGPTALIPTTLQRLAGGVAHAVALPTRFAVEQVNRAVHTVYRTGEGAIGAVEGVAGRAARFGNDAREVATAGRDATLQQAERVARREGADTVAGAVHDTRAELGSLAASELPIKHYEEMTGPNAIAAIRSLSDPDDLRAMITFEQSHKNRSGVVDAAQAHYAAIAEDRTDK</sequence>
<proteinExistence type="predicted"/>
<evidence type="ECO:0000256" key="1">
    <source>
        <dbReference type="SAM" id="MobiDB-lite"/>
    </source>
</evidence>
<comment type="caution">
    <text evidence="2">The sequence shown here is derived from an EMBL/GenBank/DDBJ whole genome shotgun (WGS) entry which is preliminary data.</text>
</comment>
<dbReference type="InterPro" id="IPR012347">
    <property type="entry name" value="Ferritin-like"/>
</dbReference>
<evidence type="ECO:0000313" key="2">
    <source>
        <dbReference type="EMBL" id="TQM45859.1"/>
    </source>
</evidence>
<reference evidence="2 3" key="1">
    <citation type="submission" date="2019-06" db="EMBL/GenBank/DDBJ databases">
        <title>Sequencing the genomes of 1000 actinobacteria strains.</title>
        <authorList>
            <person name="Klenk H.-P."/>
        </authorList>
    </citation>
    <scope>NUCLEOTIDE SEQUENCE [LARGE SCALE GENOMIC DNA]</scope>
    <source>
        <strain evidence="2 3">DSM 45511</strain>
    </source>
</reference>
<keyword evidence="3" id="KW-1185">Reference proteome</keyword>
<evidence type="ECO:0000313" key="3">
    <source>
        <dbReference type="Proteomes" id="UP000319818"/>
    </source>
</evidence>
<accession>A0A543GIG9</accession>
<evidence type="ECO:0008006" key="4">
    <source>
        <dbReference type="Google" id="ProtNLM"/>
    </source>
</evidence>
<dbReference type="EMBL" id="VFPH01000001">
    <property type="protein sequence ID" value="TQM45859.1"/>
    <property type="molecule type" value="Genomic_DNA"/>
</dbReference>
<dbReference type="Gene3D" id="1.20.1260.10">
    <property type="match status" value="1"/>
</dbReference>
<dbReference type="AlphaFoldDB" id="A0A543GIG9"/>
<feature type="region of interest" description="Disordered" evidence="1">
    <location>
        <begin position="1"/>
        <end position="21"/>
    </location>
</feature>
<dbReference type="Proteomes" id="UP000319818">
    <property type="component" value="Unassembled WGS sequence"/>
</dbReference>
<protein>
    <recommendedName>
        <fullName evidence="4">Ferritin-like domain-containing protein</fullName>
    </recommendedName>
</protein>
<name>A0A543GIG9_9PSEU</name>